<reference evidence="2 3" key="1">
    <citation type="submission" date="2016-06" db="EMBL/GenBank/DDBJ databases">
        <authorList>
            <consortium name="Pathogen Informatics"/>
        </authorList>
    </citation>
    <scope>NUCLEOTIDE SEQUENCE [LARGE SCALE GENOMIC DNA]</scope>
</reference>
<feature type="region of interest" description="Disordered" evidence="1">
    <location>
        <begin position="63"/>
        <end position="103"/>
    </location>
</feature>
<dbReference type="Proteomes" id="UP000219813">
    <property type="component" value="Chromosome 14"/>
</dbReference>
<gene>
    <name evidence="2" type="primary">PmUG01_14076600</name>
    <name evidence="2" type="ORF">PMUG01_14076600</name>
</gene>
<evidence type="ECO:0000313" key="3">
    <source>
        <dbReference type="Proteomes" id="UP000219813"/>
    </source>
</evidence>
<name>A0A1D3TFH3_PLAMA</name>
<proteinExistence type="predicted"/>
<protein>
    <submittedName>
        <fullName evidence="2">Uncharacterized protein</fullName>
    </submittedName>
</protein>
<accession>A0A1D3TFH3</accession>
<dbReference type="KEGG" id="pmal:PMUG01_14076600"/>
<dbReference type="OMA" id="MANTPNE"/>
<dbReference type="VEuPathDB" id="PlasmoDB:PmUG01_14076600"/>
<feature type="compositionally biased region" description="Polar residues" evidence="1">
    <location>
        <begin position="66"/>
        <end position="103"/>
    </location>
</feature>
<dbReference type="AlphaFoldDB" id="A0A1D3TFH3"/>
<dbReference type="RefSeq" id="XP_028864659.1">
    <property type="nucleotide sequence ID" value="XM_029008362.1"/>
</dbReference>
<evidence type="ECO:0000313" key="2">
    <source>
        <dbReference type="EMBL" id="SCP03706.1"/>
    </source>
</evidence>
<dbReference type="GeneID" id="39872077"/>
<keyword evidence="3" id="KW-1185">Reference proteome</keyword>
<sequence>MPRARSFGSTCCYYDDNTNKHSFLKSKRSENAINIKREIEQCEKEHVSFRKEISKFIDSIKKENRSNMANTPNEANTPNKAKESINTNDKSSDGTGRNNGHLTNSSKKNFFLFYKNKLNRFQKDNSKSKENKSKIPLTANKEELLKNAENLTLLHDENVSIVKGNTKIHMLYKNNKILTPIIFSLNEKREAGNSSETETSSLYKKKLKIDSGLSTNEFCESTCLNSNIDLFDKKGYDNNYTLKEDEEMCSKVNKKSYEQVKNKNEKINKKLRKKDSIDSTTIIDIFIKNIEEDECQSREKKKKKNTDRKNIDFSSMFSLYNYNNYDSYLLDSENFENYKMITSKNKDDFADNDVQNILFEYEKLVKGNRKILVLLFCIFNKLKIIDSCKDVNRKIEKGIRIYIHEVKNIVKNYEEFFTNQDNKNTQKLHYYFKRNEIVLLKNILLCIIDLMSKIKYECRVFKKEVQKEIRQVEEVIYNANLI</sequence>
<dbReference type="OrthoDB" id="380783at2759"/>
<dbReference type="EMBL" id="LT594635">
    <property type="protein sequence ID" value="SCP03706.1"/>
    <property type="molecule type" value="Genomic_DNA"/>
</dbReference>
<organism evidence="2 3">
    <name type="scientific">Plasmodium malariae</name>
    <dbReference type="NCBI Taxonomy" id="5858"/>
    <lineage>
        <taxon>Eukaryota</taxon>
        <taxon>Sar</taxon>
        <taxon>Alveolata</taxon>
        <taxon>Apicomplexa</taxon>
        <taxon>Aconoidasida</taxon>
        <taxon>Haemosporida</taxon>
        <taxon>Plasmodiidae</taxon>
        <taxon>Plasmodium</taxon>
        <taxon>Plasmodium (Plasmodium)</taxon>
    </lineage>
</organism>
<evidence type="ECO:0000256" key="1">
    <source>
        <dbReference type="SAM" id="MobiDB-lite"/>
    </source>
</evidence>